<feature type="region of interest" description="Disordered" evidence="1">
    <location>
        <begin position="56"/>
        <end position="84"/>
    </location>
</feature>
<gene>
    <name evidence="2" type="ORF">EYF80_020373</name>
</gene>
<organism evidence="2 3">
    <name type="scientific">Liparis tanakae</name>
    <name type="common">Tanaka's snailfish</name>
    <dbReference type="NCBI Taxonomy" id="230148"/>
    <lineage>
        <taxon>Eukaryota</taxon>
        <taxon>Metazoa</taxon>
        <taxon>Chordata</taxon>
        <taxon>Craniata</taxon>
        <taxon>Vertebrata</taxon>
        <taxon>Euteleostomi</taxon>
        <taxon>Actinopterygii</taxon>
        <taxon>Neopterygii</taxon>
        <taxon>Teleostei</taxon>
        <taxon>Neoteleostei</taxon>
        <taxon>Acanthomorphata</taxon>
        <taxon>Eupercaria</taxon>
        <taxon>Perciformes</taxon>
        <taxon>Cottioidei</taxon>
        <taxon>Cottales</taxon>
        <taxon>Liparidae</taxon>
        <taxon>Liparis</taxon>
    </lineage>
</organism>
<comment type="caution">
    <text evidence="2">The sequence shown here is derived from an EMBL/GenBank/DDBJ whole genome shotgun (WGS) entry which is preliminary data.</text>
</comment>
<dbReference type="OrthoDB" id="5971203at2759"/>
<dbReference type="EMBL" id="SRLO01000176">
    <property type="protein sequence ID" value="TNN69372.1"/>
    <property type="molecule type" value="Genomic_DNA"/>
</dbReference>
<keyword evidence="3" id="KW-1185">Reference proteome</keyword>
<evidence type="ECO:0000256" key="1">
    <source>
        <dbReference type="SAM" id="MobiDB-lite"/>
    </source>
</evidence>
<evidence type="ECO:0000313" key="3">
    <source>
        <dbReference type="Proteomes" id="UP000314294"/>
    </source>
</evidence>
<name>A0A4Z2HWV3_9TELE</name>
<proteinExistence type="predicted"/>
<dbReference type="AlphaFoldDB" id="A0A4Z2HWV3"/>
<evidence type="ECO:0000313" key="2">
    <source>
        <dbReference type="EMBL" id="TNN69372.1"/>
    </source>
</evidence>
<dbReference type="Proteomes" id="UP000314294">
    <property type="component" value="Unassembled WGS sequence"/>
</dbReference>
<sequence length="84" mass="9548">MKRTREKEGHRNKEVAWNGDKVFLLWTLTHSSVDSMGRPLGSVVRPLLLQRTTVSRQEHSAGHLSTGEQLLSLLPDRGETTEKR</sequence>
<accession>A0A4Z2HWV3</accession>
<protein>
    <submittedName>
        <fullName evidence="2">Uncharacterized protein</fullName>
    </submittedName>
</protein>
<reference evidence="2 3" key="1">
    <citation type="submission" date="2019-03" db="EMBL/GenBank/DDBJ databases">
        <title>First draft genome of Liparis tanakae, snailfish: a comprehensive survey of snailfish specific genes.</title>
        <authorList>
            <person name="Kim W."/>
            <person name="Song I."/>
            <person name="Jeong J.-H."/>
            <person name="Kim D."/>
            <person name="Kim S."/>
            <person name="Ryu S."/>
            <person name="Song J.Y."/>
            <person name="Lee S.K."/>
        </authorList>
    </citation>
    <scope>NUCLEOTIDE SEQUENCE [LARGE SCALE GENOMIC DNA]</scope>
    <source>
        <tissue evidence="2">Muscle</tissue>
    </source>
</reference>